<dbReference type="RefSeq" id="WP_248865026.1">
    <property type="nucleotide sequence ID" value="NZ_CP086322.1"/>
</dbReference>
<organism evidence="1 2">
    <name type="scientific">Streptomyces halobius</name>
    <dbReference type="NCBI Taxonomy" id="2879846"/>
    <lineage>
        <taxon>Bacteria</taxon>
        <taxon>Bacillati</taxon>
        <taxon>Actinomycetota</taxon>
        <taxon>Actinomycetes</taxon>
        <taxon>Kitasatosporales</taxon>
        <taxon>Streptomycetaceae</taxon>
        <taxon>Streptomyces</taxon>
    </lineage>
</organism>
<gene>
    <name evidence="1" type="ORF">K9S39_21740</name>
</gene>
<proteinExistence type="predicted"/>
<dbReference type="EMBL" id="CP086322">
    <property type="protein sequence ID" value="UQA94147.1"/>
    <property type="molecule type" value="Genomic_DNA"/>
</dbReference>
<reference evidence="1" key="1">
    <citation type="submission" date="2021-10" db="EMBL/GenBank/DDBJ databases">
        <title>Streptomyces nigrumlapis sp.nov.,an antimicrobial producing actinobacterium isolated from Black Gobi rocks.</title>
        <authorList>
            <person name="Wen Y."/>
            <person name="Zhang W."/>
            <person name="Liu X.G."/>
        </authorList>
    </citation>
    <scope>NUCLEOTIDE SEQUENCE</scope>
    <source>
        <strain evidence="1">ST13-2-2</strain>
    </source>
</reference>
<name>A0ABY4M9R7_9ACTN</name>
<sequence>MPAFRRRSRRDNRPRLAPELDDVALGQVRRRLETAWSRGSLDTAVVALVANVIEDAGQDWDRKANRLEVLAGTAGRTAVAGASTAPVRTGVGRW</sequence>
<dbReference type="Proteomes" id="UP000830115">
    <property type="component" value="Chromosome"/>
</dbReference>
<protein>
    <submittedName>
        <fullName evidence="1">Uncharacterized protein</fullName>
    </submittedName>
</protein>
<evidence type="ECO:0000313" key="1">
    <source>
        <dbReference type="EMBL" id="UQA94147.1"/>
    </source>
</evidence>
<keyword evidence="2" id="KW-1185">Reference proteome</keyword>
<accession>A0ABY4M9R7</accession>
<evidence type="ECO:0000313" key="2">
    <source>
        <dbReference type="Proteomes" id="UP000830115"/>
    </source>
</evidence>